<keyword evidence="6" id="KW-0472">Membrane</keyword>
<protein>
    <recommendedName>
        <fullName evidence="7">NB-ARC domain-containing protein</fullName>
    </recommendedName>
</protein>
<keyword evidence="5" id="KW-0496">Mitochondrion</keyword>
<dbReference type="GO" id="GO:0005783">
    <property type="term" value="C:endoplasmic reticulum"/>
    <property type="evidence" value="ECO:0007669"/>
    <property type="project" value="UniProtKB-SubCell"/>
</dbReference>
<dbReference type="Proteomes" id="UP000244005">
    <property type="component" value="Unassembled WGS sequence"/>
</dbReference>
<dbReference type="Gene3D" id="3.40.50.300">
    <property type="entry name" value="P-loop containing nucleotide triphosphate hydrolases"/>
    <property type="match status" value="1"/>
</dbReference>
<organism evidence="8 9">
    <name type="scientific">Marchantia polymorpha</name>
    <name type="common">Common liverwort</name>
    <name type="synonym">Marchantia aquatica</name>
    <dbReference type="NCBI Taxonomy" id="3197"/>
    <lineage>
        <taxon>Eukaryota</taxon>
        <taxon>Viridiplantae</taxon>
        <taxon>Streptophyta</taxon>
        <taxon>Embryophyta</taxon>
        <taxon>Marchantiophyta</taxon>
        <taxon>Marchantiopsida</taxon>
        <taxon>Marchantiidae</taxon>
        <taxon>Marchantiales</taxon>
        <taxon>Marchantiaceae</taxon>
        <taxon>Marchantia</taxon>
    </lineage>
</organism>
<dbReference type="GO" id="GO:0005739">
    <property type="term" value="C:mitochondrion"/>
    <property type="evidence" value="ECO:0007669"/>
    <property type="project" value="UniProtKB-SubCell"/>
</dbReference>
<evidence type="ECO:0000256" key="1">
    <source>
        <dbReference type="ARBA" id="ARBA00004173"/>
    </source>
</evidence>
<comment type="subcellular location">
    <subcellularLocation>
        <location evidence="2">Endoplasmic reticulum</location>
    </subcellularLocation>
    <subcellularLocation>
        <location evidence="3">Membrane</location>
    </subcellularLocation>
    <subcellularLocation>
        <location evidence="1">Mitochondrion</location>
    </subcellularLocation>
</comment>
<dbReference type="Gene3D" id="3.40.50.1820">
    <property type="entry name" value="alpha/beta hydrolase"/>
    <property type="match status" value="1"/>
</dbReference>
<dbReference type="Pfam" id="PF00931">
    <property type="entry name" value="NB-ARC"/>
    <property type="match status" value="1"/>
</dbReference>
<evidence type="ECO:0000313" key="9">
    <source>
        <dbReference type="Proteomes" id="UP000244005"/>
    </source>
</evidence>
<dbReference type="InterPro" id="IPR029058">
    <property type="entry name" value="AB_hydrolase_fold"/>
</dbReference>
<gene>
    <name evidence="8" type="ORF">MARPO_0120s0017</name>
</gene>
<dbReference type="SUPFAM" id="SSF52540">
    <property type="entry name" value="P-loop containing nucleoside triphosphate hydrolases"/>
    <property type="match status" value="1"/>
</dbReference>
<evidence type="ECO:0000256" key="6">
    <source>
        <dbReference type="ARBA" id="ARBA00023136"/>
    </source>
</evidence>
<sequence>MESPPEADPMAEQTKKFKRLGEYVYELQHEEDPEAVIVFFHGLLIQETDTGHAFWSTWTKRNKPLECWPVTMLPEFLESRTKREKGEESPPRPFRIRVLAVSYEGRTSVHPDIGTAGTDKYLLAESLISELILSPQDLIRGSKAVEDNDVPVFLVGHDLGGLIIKNFVMEVERTIPKKNEDADGEKLQNFLSNLKAVFFYATPHSGSQAIEYLAKQIPEDSRNQMLTLMSVLGTDMARINSVFSTYRSGIGDNLNHQRFKTYGIVPTSLTNQVAKTATDEQVLPQIQVGLVEKSRKDEKRPKSIDMSETEVTKTATDEQVLPQIQVGLLEKSRKDEEFQQQLVKDKALGFWGMVGVGKTTLCKAIFNDLWNAFPYTLFAEGVKQIPGDEREFEETVLCLVHHKGKKITPAPNLVQLRGKKLLVAFDDVEKDREIDLLRKLSRTLLDSSRYIVTSQNRQMLNKIDGIHIFEVAPLDGEESKLLFKTLAFPDNQPLLGWQEEWMEAIVQTCGGLPLTLEIVANYLKGCISLDVWQQMPEYVGNADHGETVGLGKLWMQLKTSYDNLGPEEKQMFLEAATLFQERFVENHGWRHGQRQWTLSEAKVIWSMMHGNEALHWRTLVDRSMVSDVADDSVIRIHELFKCLGHSLADTDDFKIRVDSVENLLMILQDGKRKIKVTRYFLEYQLPVMFHILFQLETECEERMCTRCRWYVKISLVSFLPQNFALSASNYNVDGLHTVNISLSVFLYTNFAI</sequence>
<evidence type="ECO:0000256" key="3">
    <source>
        <dbReference type="ARBA" id="ARBA00004370"/>
    </source>
</evidence>
<evidence type="ECO:0000313" key="8">
    <source>
        <dbReference type="EMBL" id="PTQ30738.1"/>
    </source>
</evidence>
<reference evidence="9" key="1">
    <citation type="journal article" date="2017" name="Cell">
        <title>Insights into land plant evolution garnered from the Marchantia polymorpha genome.</title>
        <authorList>
            <person name="Bowman J.L."/>
            <person name="Kohchi T."/>
            <person name="Yamato K.T."/>
            <person name="Jenkins J."/>
            <person name="Shu S."/>
            <person name="Ishizaki K."/>
            <person name="Yamaoka S."/>
            <person name="Nishihama R."/>
            <person name="Nakamura Y."/>
            <person name="Berger F."/>
            <person name="Adam C."/>
            <person name="Aki S.S."/>
            <person name="Althoff F."/>
            <person name="Araki T."/>
            <person name="Arteaga-Vazquez M.A."/>
            <person name="Balasubrmanian S."/>
            <person name="Barry K."/>
            <person name="Bauer D."/>
            <person name="Boehm C.R."/>
            <person name="Briginshaw L."/>
            <person name="Caballero-Perez J."/>
            <person name="Catarino B."/>
            <person name="Chen F."/>
            <person name="Chiyoda S."/>
            <person name="Chovatia M."/>
            <person name="Davies K.M."/>
            <person name="Delmans M."/>
            <person name="Demura T."/>
            <person name="Dierschke T."/>
            <person name="Dolan L."/>
            <person name="Dorantes-Acosta A.E."/>
            <person name="Eklund D.M."/>
            <person name="Florent S.N."/>
            <person name="Flores-Sandoval E."/>
            <person name="Fujiyama A."/>
            <person name="Fukuzawa H."/>
            <person name="Galik B."/>
            <person name="Grimanelli D."/>
            <person name="Grimwood J."/>
            <person name="Grossniklaus U."/>
            <person name="Hamada T."/>
            <person name="Haseloff J."/>
            <person name="Hetherington A.J."/>
            <person name="Higo A."/>
            <person name="Hirakawa Y."/>
            <person name="Hundley H.N."/>
            <person name="Ikeda Y."/>
            <person name="Inoue K."/>
            <person name="Inoue S.I."/>
            <person name="Ishida S."/>
            <person name="Jia Q."/>
            <person name="Kakita M."/>
            <person name="Kanazawa T."/>
            <person name="Kawai Y."/>
            <person name="Kawashima T."/>
            <person name="Kennedy M."/>
            <person name="Kinose K."/>
            <person name="Kinoshita T."/>
            <person name="Kohara Y."/>
            <person name="Koide E."/>
            <person name="Komatsu K."/>
            <person name="Kopischke S."/>
            <person name="Kubo M."/>
            <person name="Kyozuka J."/>
            <person name="Lagercrantz U."/>
            <person name="Lin S.S."/>
            <person name="Lindquist E."/>
            <person name="Lipzen A.M."/>
            <person name="Lu C.W."/>
            <person name="De Luna E."/>
            <person name="Martienssen R.A."/>
            <person name="Minamino N."/>
            <person name="Mizutani M."/>
            <person name="Mizutani M."/>
            <person name="Mochizuki N."/>
            <person name="Monte I."/>
            <person name="Mosher R."/>
            <person name="Nagasaki H."/>
            <person name="Nakagami H."/>
            <person name="Naramoto S."/>
            <person name="Nishitani K."/>
            <person name="Ohtani M."/>
            <person name="Okamoto T."/>
            <person name="Okumura M."/>
            <person name="Phillips J."/>
            <person name="Pollak B."/>
            <person name="Reinders A."/>
            <person name="Rovekamp M."/>
            <person name="Sano R."/>
            <person name="Sawa S."/>
            <person name="Schmid M.W."/>
            <person name="Shirakawa M."/>
            <person name="Solano R."/>
            <person name="Spunde A."/>
            <person name="Suetsugu N."/>
            <person name="Sugano S."/>
            <person name="Sugiyama A."/>
            <person name="Sun R."/>
            <person name="Suzuki Y."/>
            <person name="Takenaka M."/>
            <person name="Takezawa D."/>
            <person name="Tomogane H."/>
            <person name="Tsuzuki M."/>
            <person name="Ueda T."/>
            <person name="Umeda M."/>
            <person name="Ward J.M."/>
            <person name="Watanabe Y."/>
            <person name="Yazaki K."/>
            <person name="Yokoyama R."/>
            <person name="Yoshitake Y."/>
            <person name="Yotsui I."/>
            <person name="Zachgo S."/>
            <person name="Schmutz J."/>
        </authorList>
    </citation>
    <scope>NUCLEOTIDE SEQUENCE [LARGE SCALE GENOMIC DNA]</scope>
    <source>
        <strain evidence="9">Tak-1</strain>
    </source>
</reference>
<dbReference type="InterPro" id="IPR002182">
    <property type="entry name" value="NB-ARC"/>
</dbReference>
<feature type="domain" description="NB-ARC" evidence="7">
    <location>
        <begin position="338"/>
        <end position="491"/>
    </location>
</feature>
<evidence type="ECO:0000256" key="5">
    <source>
        <dbReference type="ARBA" id="ARBA00023128"/>
    </source>
</evidence>
<keyword evidence="9" id="KW-1185">Reference proteome</keyword>
<dbReference type="InterPro" id="IPR042197">
    <property type="entry name" value="Apaf_helical"/>
</dbReference>
<keyword evidence="4" id="KW-0256">Endoplasmic reticulum</keyword>
<dbReference type="PANTHER" id="PTHR48182:SF2">
    <property type="entry name" value="PROTEIN SERAC1"/>
    <property type="match status" value="1"/>
</dbReference>
<proteinExistence type="predicted"/>
<dbReference type="GO" id="GO:0043531">
    <property type="term" value="F:ADP binding"/>
    <property type="evidence" value="ECO:0007669"/>
    <property type="project" value="InterPro"/>
</dbReference>
<dbReference type="PRINTS" id="PR00364">
    <property type="entry name" value="DISEASERSIST"/>
</dbReference>
<dbReference type="EMBL" id="KZ772792">
    <property type="protein sequence ID" value="PTQ30738.1"/>
    <property type="molecule type" value="Genomic_DNA"/>
</dbReference>
<dbReference type="Gene3D" id="1.10.8.430">
    <property type="entry name" value="Helical domain of apoptotic protease-activating factors"/>
    <property type="match status" value="1"/>
</dbReference>
<dbReference type="OrthoDB" id="5086500at2759"/>
<dbReference type="AlphaFoldDB" id="A0A2R6WA50"/>
<dbReference type="InterPro" id="IPR052374">
    <property type="entry name" value="SERAC1"/>
</dbReference>
<accession>A0A2R6WA50</accession>
<dbReference type="SUPFAM" id="SSF53474">
    <property type="entry name" value="alpha/beta-Hydrolases"/>
    <property type="match status" value="1"/>
</dbReference>
<evidence type="ECO:0000259" key="7">
    <source>
        <dbReference type="Pfam" id="PF00931"/>
    </source>
</evidence>
<name>A0A2R6WA50_MARPO</name>
<dbReference type="PANTHER" id="PTHR48182">
    <property type="entry name" value="PROTEIN SERAC1"/>
    <property type="match status" value="1"/>
</dbReference>
<dbReference type="GO" id="GO:0016020">
    <property type="term" value="C:membrane"/>
    <property type="evidence" value="ECO:0007669"/>
    <property type="project" value="UniProtKB-SubCell"/>
</dbReference>
<dbReference type="InterPro" id="IPR027417">
    <property type="entry name" value="P-loop_NTPase"/>
</dbReference>
<evidence type="ECO:0000256" key="4">
    <source>
        <dbReference type="ARBA" id="ARBA00022824"/>
    </source>
</evidence>
<evidence type="ECO:0000256" key="2">
    <source>
        <dbReference type="ARBA" id="ARBA00004240"/>
    </source>
</evidence>